<keyword evidence="8" id="KW-0521">NADP</keyword>
<name>A0A0F6W8S5_9BACT</name>
<dbReference type="GO" id="GO:0047598">
    <property type="term" value="F:7-dehydrocholesterol reductase activity"/>
    <property type="evidence" value="ECO:0007669"/>
    <property type="project" value="UniProtKB-EC"/>
</dbReference>
<keyword evidence="7" id="KW-0256">Endoplasmic reticulum</keyword>
<evidence type="ECO:0000256" key="15">
    <source>
        <dbReference type="ARBA" id="ARBA00023166"/>
    </source>
</evidence>
<evidence type="ECO:0000256" key="17">
    <source>
        <dbReference type="ARBA" id="ARBA00038851"/>
    </source>
</evidence>
<keyword evidence="15" id="KW-1207">Sterol metabolism</keyword>
<evidence type="ECO:0000256" key="14">
    <source>
        <dbReference type="ARBA" id="ARBA00023136"/>
    </source>
</evidence>
<keyword evidence="6" id="KW-0152">Cholesterol biosynthesis</keyword>
<dbReference type="EC" id="1.3.1.21" evidence="17"/>
<dbReference type="EMBL" id="CP011125">
    <property type="protein sequence ID" value="AKF10298.1"/>
    <property type="molecule type" value="Genomic_DNA"/>
</dbReference>
<comment type="subcellular location">
    <subcellularLocation>
        <location evidence="1">Endoplasmic reticulum membrane</location>
        <topology evidence="1">Multi-pass membrane protein</topology>
    </subcellularLocation>
</comment>
<feature type="transmembrane region" description="Helical" evidence="20">
    <location>
        <begin position="376"/>
        <end position="392"/>
    </location>
</feature>
<keyword evidence="14 20" id="KW-0472">Membrane</keyword>
<dbReference type="GO" id="GO:0016132">
    <property type="term" value="P:brassinosteroid biosynthetic process"/>
    <property type="evidence" value="ECO:0007669"/>
    <property type="project" value="TreeGrafter"/>
</dbReference>
<reference evidence="21 22" key="1">
    <citation type="submission" date="2015-03" db="EMBL/GenBank/DDBJ databases">
        <title>Genome assembly of Sandaracinus amylolyticus DSM 53668.</title>
        <authorList>
            <person name="Sharma G."/>
            <person name="Subramanian S."/>
        </authorList>
    </citation>
    <scope>NUCLEOTIDE SEQUENCE [LARGE SCALE GENOMIC DNA]</scope>
    <source>
        <strain evidence="21 22">DSM 53668</strain>
    </source>
</reference>
<dbReference type="GO" id="GO:0016020">
    <property type="term" value="C:membrane"/>
    <property type="evidence" value="ECO:0007669"/>
    <property type="project" value="InterPro"/>
</dbReference>
<evidence type="ECO:0000256" key="6">
    <source>
        <dbReference type="ARBA" id="ARBA00022778"/>
    </source>
</evidence>
<evidence type="ECO:0000256" key="16">
    <source>
        <dbReference type="ARBA" id="ARBA00023221"/>
    </source>
</evidence>
<dbReference type="InterPro" id="IPR018083">
    <property type="entry name" value="Sterol_reductase_CS"/>
</dbReference>
<keyword evidence="3" id="KW-0444">Lipid biosynthesis</keyword>
<dbReference type="Gene3D" id="1.20.120.1630">
    <property type="match status" value="1"/>
</dbReference>
<keyword evidence="9" id="KW-0752">Steroid biosynthesis</keyword>
<evidence type="ECO:0000256" key="8">
    <source>
        <dbReference type="ARBA" id="ARBA00022857"/>
    </source>
</evidence>
<accession>A0A0F6W8S5</accession>
<evidence type="ECO:0000256" key="19">
    <source>
        <dbReference type="ARBA" id="ARBA00042688"/>
    </source>
</evidence>
<organism evidence="21 22">
    <name type="scientific">Sandaracinus amylolyticus</name>
    <dbReference type="NCBI Taxonomy" id="927083"/>
    <lineage>
        <taxon>Bacteria</taxon>
        <taxon>Pseudomonadati</taxon>
        <taxon>Myxococcota</taxon>
        <taxon>Polyangia</taxon>
        <taxon>Polyangiales</taxon>
        <taxon>Sandaracinaceae</taxon>
        <taxon>Sandaracinus</taxon>
    </lineage>
</organism>
<dbReference type="Proteomes" id="UP000034883">
    <property type="component" value="Chromosome"/>
</dbReference>
<protein>
    <recommendedName>
        <fullName evidence="18">7-dehydrocholesterol reductase</fullName>
        <ecNumber evidence="17">1.3.1.21</ecNumber>
    </recommendedName>
    <alternativeName>
        <fullName evidence="19">Sterol Delta(7)-reductase</fullName>
    </alternativeName>
</protein>
<evidence type="ECO:0000256" key="18">
    <source>
        <dbReference type="ARBA" id="ARBA00039984"/>
    </source>
</evidence>
<keyword evidence="11" id="KW-0560">Oxidoreductase</keyword>
<evidence type="ECO:0000256" key="5">
    <source>
        <dbReference type="ARBA" id="ARBA00022692"/>
    </source>
</evidence>
<dbReference type="GO" id="GO:0006695">
    <property type="term" value="P:cholesterol biosynthetic process"/>
    <property type="evidence" value="ECO:0007669"/>
    <property type="project" value="UniProtKB-KW"/>
</dbReference>
<feature type="transmembrane region" description="Helical" evidence="20">
    <location>
        <begin position="44"/>
        <end position="65"/>
    </location>
</feature>
<feature type="transmembrane region" description="Helical" evidence="20">
    <location>
        <begin position="316"/>
        <end position="337"/>
    </location>
</feature>
<evidence type="ECO:0000256" key="4">
    <source>
        <dbReference type="ARBA" id="ARBA00022548"/>
    </source>
</evidence>
<feature type="transmembrane region" description="Helical" evidence="20">
    <location>
        <begin position="164"/>
        <end position="184"/>
    </location>
</feature>
<evidence type="ECO:0000313" key="22">
    <source>
        <dbReference type="Proteomes" id="UP000034883"/>
    </source>
</evidence>
<evidence type="ECO:0000256" key="20">
    <source>
        <dbReference type="SAM" id="Phobius"/>
    </source>
</evidence>
<dbReference type="PANTHER" id="PTHR21257:SF38">
    <property type="entry name" value="7-DEHYDROCHOLESTEROL REDUCTASE"/>
    <property type="match status" value="1"/>
</dbReference>
<comment type="similarity">
    <text evidence="2">Belongs to the ERG4/ERG24 family.</text>
</comment>
<gene>
    <name evidence="21" type="ORF">DB32_007447</name>
</gene>
<keyword evidence="12" id="KW-0756">Sterol biosynthesis</keyword>
<dbReference type="AlphaFoldDB" id="A0A0F6W8S5"/>
<evidence type="ECO:0000256" key="12">
    <source>
        <dbReference type="ARBA" id="ARBA00023011"/>
    </source>
</evidence>
<evidence type="ECO:0000256" key="2">
    <source>
        <dbReference type="ARBA" id="ARBA00005402"/>
    </source>
</evidence>
<sequence>MVRPQEGRVSAERIASWILTGHGPVSRPAPPARTAVEIPALRRWIGPALLLSTTPILVVVLWMTCAHFDGSIALFLAQIDLGTFVRLFPRPTTSAGAILALWVVAQTLLLAVLPGREHLGPVTPTGRQPRYRLNGVAAWAVTHVALIGTWALDLWSASTVVRELGAMIVILNVAALLFCAFLYWKGRHYPSSTDATYTGYPLFDFFQGIELHPTLLGASLKQLVNCRVSMMGWSALFLCFALHQWETYGFIANSMLVSSGLVMLYLLKFFVWESGYFGSLDIMHDRFGYYICWGVLVWVPSVYTIFGQYLAHHPRALSPLAAIAITALGLAALWANYEADAQRQRVRATGGKTTIWGRPPKTIVARYRTSEGVERTNLLLVSGFWGVARHFHYVPELVLALCWALPAGHTHAIPYFYLAFLAILLFDRAARDDKRCERKYGAAWEEYRRLVPYKIVPGVY</sequence>
<keyword evidence="10 20" id="KW-1133">Transmembrane helix</keyword>
<feature type="transmembrane region" description="Helical" evidence="20">
    <location>
        <begin position="224"/>
        <end position="243"/>
    </location>
</feature>
<dbReference type="InterPro" id="IPR001171">
    <property type="entry name" value="ERG24_DHCR-like"/>
</dbReference>
<keyword evidence="13" id="KW-0443">Lipid metabolism</keyword>
<keyword evidence="22" id="KW-1185">Reference proteome</keyword>
<feature type="transmembrane region" description="Helical" evidence="20">
    <location>
        <begin position="95"/>
        <end position="113"/>
    </location>
</feature>
<feature type="transmembrane region" description="Helical" evidence="20">
    <location>
        <begin position="412"/>
        <end position="430"/>
    </location>
</feature>
<evidence type="ECO:0000256" key="1">
    <source>
        <dbReference type="ARBA" id="ARBA00004477"/>
    </source>
</evidence>
<proteinExistence type="inferred from homology"/>
<feature type="transmembrane region" description="Helical" evidence="20">
    <location>
        <begin position="133"/>
        <end position="152"/>
    </location>
</feature>
<evidence type="ECO:0000256" key="3">
    <source>
        <dbReference type="ARBA" id="ARBA00022516"/>
    </source>
</evidence>
<evidence type="ECO:0000256" key="7">
    <source>
        <dbReference type="ARBA" id="ARBA00022824"/>
    </source>
</evidence>
<dbReference type="PROSITE" id="PS01018">
    <property type="entry name" value="STEROL_REDUCT_2"/>
    <property type="match status" value="1"/>
</dbReference>
<keyword evidence="4" id="KW-0153">Cholesterol metabolism</keyword>
<evidence type="ECO:0000256" key="10">
    <source>
        <dbReference type="ARBA" id="ARBA00022989"/>
    </source>
</evidence>
<dbReference type="KEGG" id="samy:DB32_007447"/>
<keyword evidence="5 20" id="KW-0812">Transmembrane</keyword>
<dbReference type="Pfam" id="PF01222">
    <property type="entry name" value="ERG4_ERG24"/>
    <property type="match status" value="1"/>
</dbReference>
<dbReference type="PANTHER" id="PTHR21257">
    <property type="entry name" value="DELTA(14)-STEROL REDUCTASE"/>
    <property type="match status" value="1"/>
</dbReference>
<evidence type="ECO:0000256" key="9">
    <source>
        <dbReference type="ARBA" id="ARBA00022955"/>
    </source>
</evidence>
<evidence type="ECO:0000256" key="11">
    <source>
        <dbReference type="ARBA" id="ARBA00023002"/>
    </source>
</evidence>
<feature type="transmembrane region" description="Helical" evidence="20">
    <location>
        <begin position="287"/>
        <end position="310"/>
    </location>
</feature>
<dbReference type="STRING" id="927083.DB32_007447"/>
<keyword evidence="16" id="KW-0753">Steroid metabolism</keyword>
<feature type="transmembrane region" description="Helical" evidence="20">
    <location>
        <begin position="249"/>
        <end position="267"/>
    </location>
</feature>
<evidence type="ECO:0000313" key="21">
    <source>
        <dbReference type="EMBL" id="AKF10298.1"/>
    </source>
</evidence>
<evidence type="ECO:0000256" key="13">
    <source>
        <dbReference type="ARBA" id="ARBA00023098"/>
    </source>
</evidence>